<dbReference type="InterPro" id="IPR008266">
    <property type="entry name" value="Tyr_kinase_AS"/>
</dbReference>
<dbReference type="InterPro" id="IPR000719">
    <property type="entry name" value="Prot_kinase_dom"/>
</dbReference>
<dbReference type="SUPFAM" id="SSF56112">
    <property type="entry name" value="Protein kinase-like (PK-like)"/>
    <property type="match status" value="1"/>
</dbReference>
<dbReference type="PANTHER" id="PTHR38248">
    <property type="entry name" value="FUNK1 6"/>
    <property type="match status" value="1"/>
</dbReference>
<feature type="region of interest" description="Disordered" evidence="1">
    <location>
        <begin position="462"/>
        <end position="489"/>
    </location>
</feature>
<dbReference type="Pfam" id="PF17667">
    <property type="entry name" value="Pkinase_fungal"/>
    <property type="match status" value="2"/>
</dbReference>
<evidence type="ECO:0000259" key="2">
    <source>
        <dbReference type="PROSITE" id="PS50011"/>
    </source>
</evidence>
<protein>
    <recommendedName>
        <fullName evidence="2">Protein kinase domain-containing protein</fullName>
    </recommendedName>
</protein>
<dbReference type="PROSITE" id="PS50011">
    <property type="entry name" value="PROTEIN_KINASE_DOM"/>
    <property type="match status" value="1"/>
</dbReference>
<dbReference type="Gene3D" id="1.10.510.10">
    <property type="entry name" value="Transferase(Phosphotransferase) domain 1"/>
    <property type="match status" value="1"/>
</dbReference>
<organism evidence="3 4">
    <name type="scientific">Marasmiellus scandens</name>
    <dbReference type="NCBI Taxonomy" id="2682957"/>
    <lineage>
        <taxon>Eukaryota</taxon>
        <taxon>Fungi</taxon>
        <taxon>Dikarya</taxon>
        <taxon>Basidiomycota</taxon>
        <taxon>Agaricomycotina</taxon>
        <taxon>Agaricomycetes</taxon>
        <taxon>Agaricomycetidae</taxon>
        <taxon>Agaricales</taxon>
        <taxon>Marasmiineae</taxon>
        <taxon>Omphalotaceae</taxon>
        <taxon>Marasmiellus</taxon>
    </lineage>
</organism>
<feature type="region of interest" description="Disordered" evidence="1">
    <location>
        <begin position="1"/>
        <end position="20"/>
    </location>
</feature>
<name>A0ABR1JUR0_9AGAR</name>
<dbReference type="Proteomes" id="UP001498398">
    <property type="component" value="Unassembled WGS sequence"/>
</dbReference>
<dbReference type="InterPro" id="IPR011009">
    <property type="entry name" value="Kinase-like_dom_sf"/>
</dbReference>
<dbReference type="InterPro" id="IPR040976">
    <property type="entry name" value="Pkinase_fungal"/>
</dbReference>
<reference evidence="3 4" key="1">
    <citation type="submission" date="2024-01" db="EMBL/GenBank/DDBJ databases">
        <title>A draft genome for the cacao thread blight pathogen Marasmiellus scandens.</title>
        <authorList>
            <person name="Baruah I.K."/>
            <person name="Leung J."/>
            <person name="Bukari Y."/>
            <person name="Amoako-Attah I."/>
            <person name="Meinhardt L.W."/>
            <person name="Bailey B.A."/>
            <person name="Cohen S.P."/>
        </authorList>
    </citation>
    <scope>NUCLEOTIDE SEQUENCE [LARGE SCALE GENOMIC DNA]</scope>
    <source>
        <strain evidence="3 4">GH-19</strain>
    </source>
</reference>
<evidence type="ECO:0000313" key="3">
    <source>
        <dbReference type="EMBL" id="KAK7466383.1"/>
    </source>
</evidence>
<keyword evidence="4" id="KW-1185">Reference proteome</keyword>
<feature type="compositionally biased region" description="Basic and acidic residues" evidence="1">
    <location>
        <begin position="473"/>
        <end position="489"/>
    </location>
</feature>
<dbReference type="EMBL" id="JBANRG010000005">
    <property type="protein sequence ID" value="KAK7466383.1"/>
    <property type="molecule type" value="Genomic_DNA"/>
</dbReference>
<proteinExistence type="predicted"/>
<comment type="caution">
    <text evidence="3">The sequence shown here is derived from an EMBL/GenBank/DDBJ whole genome shotgun (WGS) entry which is preliminary data.</text>
</comment>
<gene>
    <name evidence="3" type="ORF">VKT23_005106</name>
</gene>
<evidence type="ECO:0000256" key="1">
    <source>
        <dbReference type="SAM" id="MobiDB-lite"/>
    </source>
</evidence>
<sequence>MPYSSQPRYRNPTGDHKPRRDTLIKSTMTLDANASKPLTEDVTQAVKHDLQNNTHLATRESFLDNFFPDDDENIGKVFRKFKNEGLYLEASQCWKSFPKREGRAEVKYYEAIQNILQRIQDLYCSETGDKVNRVWVDIHSKPPESFTNTAANRPDLVHAIGSKEEWDNRKTKLAGSDDGVQTRLRKEMKDAIDENKVSQKFITEFRKNFRVHWFRTSTVVEVKPNCFSWGSQEALDTVQQLAGYMRQILREQLDRRFVFGLIFFHNCLSIWYCDRSGLLGMDKVINIHEEPELFIRVIARLSTKSYTDLGWDPTMRFYQPGERKYSYELDFSKPEVVEYFRKSDRQYSTRWVITIKGKDYTTIRALSLSRAEIMCGRGQLVWLAVGVQDSKVVVIKQAWSPFYALDPSSTSPSQLRSEADFYRHVLSDESEQDTIKIGRLLADETVEGFRTGADFRRGIEYSESVPQRSSSNKRREAGADHTKLDRPQEEQLHERLTSALIETFGNDTLKLTERQLCRMVFRDFGWPIKRFSSLDELLDVLRDCLQGYQFLLEKGVVHRDISPSNMLICPTIPLNPNECATVGRLNDLDHAKLDATHKDKENDDKIESEISHEDFASTLRFLRLPSCSSELLKHLSAWYEDPATIVDYLRVIFRSFSQNLSTFDADTCHLPIDQMNSIPPMFNDRLQQNEERSGTLPYMSHRLLASRPDQSPHTAINDMESIFWVLLYLCLTREGPGGGVRPELLDTSAPLTEDEEKSRVKLGHLVYCFFDAMEPSVLAENKGILFNTPGDFREYITGSIRPYFQPLVSLLEEWFRILCVAYDKHLDDKCPEYIWPHLMFQHALGRFRESEAFLASKVLDDNPQYRKMTEDENLRRMSYIHDILEMCDQVREGSDGKALGEVPVPELDPSPRTRQSGSAGETYSQVGSHRNDTSVASTLADPRGNKKARRR</sequence>
<feature type="domain" description="Protein kinase" evidence="2">
    <location>
        <begin position="367"/>
        <end position="884"/>
    </location>
</feature>
<feature type="region of interest" description="Disordered" evidence="1">
    <location>
        <begin position="895"/>
        <end position="951"/>
    </location>
</feature>
<dbReference type="PANTHER" id="PTHR38248:SF2">
    <property type="entry name" value="FUNK1 11"/>
    <property type="match status" value="1"/>
</dbReference>
<evidence type="ECO:0000313" key="4">
    <source>
        <dbReference type="Proteomes" id="UP001498398"/>
    </source>
</evidence>
<feature type="compositionally biased region" description="Polar residues" evidence="1">
    <location>
        <begin position="912"/>
        <end position="937"/>
    </location>
</feature>
<dbReference type="PROSITE" id="PS00109">
    <property type="entry name" value="PROTEIN_KINASE_TYR"/>
    <property type="match status" value="1"/>
</dbReference>
<accession>A0ABR1JUR0</accession>